<gene>
    <name evidence="2" type="ordered locus">BCE_4768</name>
</gene>
<keyword evidence="1" id="KW-0472">Membrane</keyword>
<dbReference type="KEGG" id="bca:BCE_4768"/>
<dbReference type="HOGENOM" id="CLU_218978_0_0_9"/>
<evidence type="ECO:0000313" key="3">
    <source>
        <dbReference type="Proteomes" id="UP000002527"/>
    </source>
</evidence>
<keyword evidence="1" id="KW-1133">Transmembrane helix</keyword>
<evidence type="ECO:0000313" key="2">
    <source>
        <dbReference type="EMBL" id="AAS43669.1"/>
    </source>
</evidence>
<dbReference type="EMBL" id="AE017194">
    <property type="protein sequence ID" value="AAS43669.1"/>
    <property type="molecule type" value="Genomic_DNA"/>
</dbReference>
<organism evidence="2 3">
    <name type="scientific">Bacillus cereus (strain ATCC 10987 / NRS 248)</name>
    <dbReference type="NCBI Taxonomy" id="222523"/>
    <lineage>
        <taxon>Bacteria</taxon>
        <taxon>Bacillati</taxon>
        <taxon>Bacillota</taxon>
        <taxon>Bacilli</taxon>
        <taxon>Bacillales</taxon>
        <taxon>Bacillaceae</taxon>
        <taxon>Bacillus</taxon>
        <taxon>Bacillus cereus group</taxon>
    </lineage>
</organism>
<protein>
    <submittedName>
        <fullName evidence="2">Uncharacterized protein</fullName>
    </submittedName>
</protein>
<sequence>MIHILCTKGGLTLMRAFVIIALTFLSVISWDAFFKDKNDDKNTTE</sequence>
<evidence type="ECO:0000256" key="1">
    <source>
        <dbReference type="SAM" id="Phobius"/>
    </source>
</evidence>
<proteinExistence type="predicted"/>
<accession>Q72ZA1</accession>
<dbReference type="Proteomes" id="UP000002527">
    <property type="component" value="Chromosome"/>
</dbReference>
<reference evidence="2 3" key="1">
    <citation type="journal article" date="2004" name="Nucleic Acids Res.">
        <title>The genome sequence of Bacillus cereus ATCC 10987 reveals metabolic adaptations and a large plasmid related to Bacillus anthracis pXO1.</title>
        <authorList>
            <person name="Rasko D.A."/>
            <person name="Ravel J."/>
            <person name="Okstad O.A."/>
            <person name="Helgason E."/>
            <person name="Cer R.Z."/>
            <person name="Jiang L."/>
            <person name="Shores K.A."/>
            <person name="Fouts D.E."/>
            <person name="Tourasse N.J."/>
            <person name="Angiuoli S.V."/>
            <person name="Kolonay J."/>
            <person name="Nelson W.C."/>
            <person name="Kolsto A.-B."/>
            <person name="Fraser C.M."/>
            <person name="Read T.D."/>
        </authorList>
    </citation>
    <scope>NUCLEOTIDE SEQUENCE [LARGE SCALE GENOMIC DNA]</scope>
    <source>
        <strain evidence="3">ATCC 10987 / NRS 248</strain>
    </source>
</reference>
<feature type="transmembrane region" description="Helical" evidence="1">
    <location>
        <begin position="12"/>
        <end position="33"/>
    </location>
</feature>
<keyword evidence="1" id="KW-0812">Transmembrane</keyword>
<dbReference type="AlphaFoldDB" id="Q72ZA1"/>
<name>Q72ZA1_BACC1</name>